<protein>
    <recommendedName>
        <fullName evidence="1">DUF5977 domain-containing protein</fullName>
    </recommendedName>
</protein>
<organism evidence="2 3">
    <name type="scientific">Flavobacterium geliluteum</name>
    <dbReference type="NCBI Taxonomy" id="2816120"/>
    <lineage>
        <taxon>Bacteria</taxon>
        <taxon>Pseudomonadati</taxon>
        <taxon>Bacteroidota</taxon>
        <taxon>Flavobacteriia</taxon>
        <taxon>Flavobacteriales</taxon>
        <taxon>Flavobacteriaceae</taxon>
        <taxon>Flavobacterium</taxon>
    </lineage>
</organism>
<feature type="domain" description="DUF5977" evidence="1">
    <location>
        <begin position="1195"/>
        <end position="1259"/>
    </location>
</feature>
<dbReference type="EMBL" id="JAGFBV010000035">
    <property type="protein sequence ID" value="MBP4139801.1"/>
    <property type="molecule type" value="Genomic_DNA"/>
</dbReference>
<feature type="domain" description="DUF5977" evidence="1">
    <location>
        <begin position="1260"/>
        <end position="1325"/>
    </location>
</feature>
<name>A0A940XAP4_9FLAO</name>
<comment type="caution">
    <text evidence="2">The sequence shown here is derived from an EMBL/GenBank/DDBJ whole genome shotgun (WGS) entry which is preliminary data.</text>
</comment>
<evidence type="ECO:0000313" key="3">
    <source>
        <dbReference type="Proteomes" id="UP000675047"/>
    </source>
</evidence>
<feature type="domain" description="DUF5977" evidence="1">
    <location>
        <begin position="996"/>
        <end position="1060"/>
    </location>
</feature>
<keyword evidence="3" id="KW-1185">Reference proteome</keyword>
<dbReference type="Proteomes" id="UP000675047">
    <property type="component" value="Unassembled WGS sequence"/>
</dbReference>
<gene>
    <name evidence="2" type="ORF">J3495_17140</name>
</gene>
<feature type="domain" description="DUF5977" evidence="1">
    <location>
        <begin position="864"/>
        <end position="929"/>
    </location>
</feature>
<accession>A0A940XAP4</accession>
<feature type="domain" description="DUF5977" evidence="1">
    <location>
        <begin position="931"/>
        <end position="995"/>
    </location>
</feature>
<sequence length="1464" mass="160803">MLQVQSSIGSNPGQNLVISESRVLGVVLKSIISNSGKITFTYSDRDVISNTKKIERIEIEDMHQKSIKKIILGYDLVTSSLETTYKNPHIPYVSEYGKRLFLTSVTEENEGVTKPSYHFSYYDYDKIPPRFSYAQDYWGYFNGEQSNSYLVSNDDYYFSGTHFSLSTLRNIFNNIGGNKKANGIYSKNGLLKTITYPTGGSNELVYEPHSYYGKKLVYPSKKGVAINISNTADQFSQSKTETTEIIPFFQERIPIYFSAGTVKCWESGWPTHHVRATLTVEVAEGGSDTFTTPVEGKGIYVVTPNGYKVYDSGSSVVAAPTISQHYIDLIEGNRYRFKVSVPFECIRGDFSTSFYDSPFTSLDANIEVGGQRLSKLIANDDENKKEVKEYYYGQLSCLSCSSGVIEPPVPSITLKTYHDWTGSKGTGDSSYSLSSTDILTLSSSTLYSLYTKQNSHIGYTSVVESIGENFAGGGISHKFMNTPIEIALPLRGLYVPGTPFNTTFGTGNEIETQYFSKRGSIYLTAKKIVNNYYLNPVLNKQVFGYSITQRDLYSGSTWSVIDKIRGYDITKYIIRSQWHYIKSTTEETYDLNGLNPVISTTNYNYNNPNHLQLSSENTINSNQETLETKYYYAPDPEMTTQPFANDLTTSNIILPPLKTQTFKSGSKLSEQLIVYDQSEQTSNLLLPKFVFTNKGIADINLNLDKKITFDKYDDKGNILQYTLENGIPVSIIWGYNKTQPIAKIENVAYTALEQYVSNLQNLSNLDDDNCMSSSCKEQNLRVALNSIRTNFSNAMVTTYTYNPLVGVTSITDPKAIPSYYEYDAFNRLKFIKDKDLNILQKYCYNYKGQQVDCSDNTSTSVVLYKSAPRSGSFTRNNCGAGGTGLSIPFSQAEGAVTSTISQADADDKGLLKFNTDGQVFANNDTNAKCIFSSNTKSRLFTRNNCALGGTPSSVWFVVAAGKYNSDVSQADADAKAQLDVDNNGQLFANTSGICTFWNTARSAAVTRNNCAAGGNPETVTYTVPAGRYYSFNSQAEADSQAQTEINNNVQSYANENGKCTFWNAAKSGLFTRNNCAPGGSPASVWYTVAAGIYSSTDSQAAADSQAQNDVNANGQAFANNDTNAKCTFWNTAKSGLFTRNNCAPGGSPASVWYTVPAGRYSSTYSQAAADSQAQNDVNANGQSFANNDANAKCTFYSITYYNTFFNNNCGQAGTGSSHYYTLPAGAEISTVSQGEANYKAAIRLNAEGQAYANTYGECVYNSIALSGYFSKNNCPQGTISSSELFYFVQSVGTITSKISQADADAQAIIKFNADGQAYANIAGKCFYYSNPISGTFTKTNCPPGAVGSSLVYSLAYGAVRSTVSQAQADAEALDLFNFNGQAQVYYGGTCTFNSVQIRYQIYKNDYCPPGTTYPYVYYSVPYAKYQSTISQNDADNKAWADVAANAQAYANANGTCLNPGEVEE</sequence>
<feature type="domain" description="DUF5977" evidence="1">
    <location>
        <begin position="1128"/>
        <end position="1194"/>
    </location>
</feature>
<proteinExistence type="predicted"/>
<feature type="domain" description="DUF5977" evidence="1">
    <location>
        <begin position="1061"/>
        <end position="1127"/>
    </location>
</feature>
<feature type="domain" description="DUF5977" evidence="1">
    <location>
        <begin position="1399"/>
        <end position="1456"/>
    </location>
</feature>
<dbReference type="Pfam" id="PF19404">
    <property type="entry name" value="DUF5977"/>
    <property type="match status" value="9"/>
</dbReference>
<dbReference type="InterPro" id="IPR046020">
    <property type="entry name" value="DUF5977"/>
</dbReference>
<reference evidence="2 3" key="1">
    <citation type="submission" date="2021-03" db="EMBL/GenBank/DDBJ databases">
        <title>Flavobacterium Flabelliformis Sp. Nov. And Flavobacterium Geliluteum Sp. Nov., Two Novel Multidrug Resistant Psychrophilic Species Isolated From Antarctica.</title>
        <authorList>
            <person name="Kralova S."/>
            <person name="Busse H.J."/>
            <person name="Bezdicek M."/>
            <person name="Nykrynova M."/>
            <person name="Kroupova E."/>
            <person name="Krsek D."/>
            <person name="Sedlacek I."/>
        </authorList>
    </citation>
    <scope>NUCLEOTIDE SEQUENCE [LARGE SCALE GENOMIC DNA]</scope>
    <source>
        <strain evidence="2 3">P7388</strain>
    </source>
</reference>
<dbReference type="RefSeq" id="WP_210667896.1">
    <property type="nucleotide sequence ID" value="NZ_JAGFBV010000035.1"/>
</dbReference>
<feature type="domain" description="DUF5977" evidence="1">
    <location>
        <begin position="1327"/>
        <end position="1391"/>
    </location>
</feature>
<evidence type="ECO:0000313" key="2">
    <source>
        <dbReference type="EMBL" id="MBP4139801.1"/>
    </source>
</evidence>
<evidence type="ECO:0000259" key="1">
    <source>
        <dbReference type="Pfam" id="PF19404"/>
    </source>
</evidence>